<keyword evidence="2" id="KW-0812">Transmembrane</keyword>
<feature type="transmembrane region" description="Helical" evidence="2">
    <location>
        <begin position="226"/>
        <end position="243"/>
    </location>
</feature>
<feature type="region of interest" description="Disordered" evidence="1">
    <location>
        <begin position="267"/>
        <end position="291"/>
    </location>
</feature>
<dbReference type="EMBL" id="SJPQ01000002">
    <property type="protein sequence ID" value="TWT88451.1"/>
    <property type="molecule type" value="Genomic_DNA"/>
</dbReference>
<feature type="transmembrane region" description="Helical" evidence="2">
    <location>
        <begin position="84"/>
        <end position="111"/>
    </location>
</feature>
<feature type="transmembrane region" description="Helical" evidence="2">
    <location>
        <begin position="153"/>
        <end position="180"/>
    </location>
</feature>
<keyword evidence="2" id="KW-1133">Transmembrane helix</keyword>
<proteinExistence type="predicted"/>
<feature type="transmembrane region" description="Helical" evidence="2">
    <location>
        <begin position="123"/>
        <end position="141"/>
    </location>
</feature>
<evidence type="ECO:0000256" key="1">
    <source>
        <dbReference type="SAM" id="MobiDB-lite"/>
    </source>
</evidence>
<accession>A0A5C5ZNV6</accession>
<protein>
    <submittedName>
        <fullName evidence="3">Uncharacterized protein</fullName>
    </submittedName>
</protein>
<feature type="transmembrane region" description="Helical" evidence="2">
    <location>
        <begin position="201"/>
        <end position="220"/>
    </location>
</feature>
<evidence type="ECO:0000313" key="4">
    <source>
        <dbReference type="Proteomes" id="UP000315440"/>
    </source>
</evidence>
<sequence>MSIPNPIAAELAAASENATHPGGEPVVPHWPDWQMLARKVAKVHVYYALLTILLVGAVMVFWMTPSMMLGGGGGPMMVGYMIGSLLIGAVFGVLLSWLLTYLTVLLLYWPVKLTLRLMEWRPAEHRLALFTGGLVALAWMLPHGMTDWPGGPMAIAGQVLLTCLMFIGNIMAGQIGAVLAHAPTFYQQRESPAAAPPPMRFSLWRLMALMVPLCVLLSLLRAVGTLSIGTLVLIPVWFLLQMLTRRPAVWLTLWWLDRQQRRGAALPQGADWRAATPTSQPIAEPADARST</sequence>
<name>A0A5C5ZNV6_9BACT</name>
<dbReference type="AlphaFoldDB" id="A0A5C5ZNV6"/>
<comment type="caution">
    <text evidence="3">The sequence shown here is derived from an EMBL/GenBank/DDBJ whole genome shotgun (WGS) entry which is preliminary data.</text>
</comment>
<reference evidence="3 4" key="1">
    <citation type="submission" date="2019-02" db="EMBL/GenBank/DDBJ databases">
        <title>Deep-cultivation of Planctomycetes and their phenomic and genomic characterization uncovers novel biology.</title>
        <authorList>
            <person name="Wiegand S."/>
            <person name="Jogler M."/>
            <person name="Boedeker C."/>
            <person name="Pinto D."/>
            <person name="Vollmers J."/>
            <person name="Rivas-Marin E."/>
            <person name="Kohn T."/>
            <person name="Peeters S.H."/>
            <person name="Heuer A."/>
            <person name="Rast P."/>
            <person name="Oberbeckmann S."/>
            <person name="Bunk B."/>
            <person name="Jeske O."/>
            <person name="Meyerdierks A."/>
            <person name="Storesund J.E."/>
            <person name="Kallscheuer N."/>
            <person name="Luecker S."/>
            <person name="Lage O.M."/>
            <person name="Pohl T."/>
            <person name="Merkel B.J."/>
            <person name="Hornburger P."/>
            <person name="Mueller R.-W."/>
            <person name="Bruemmer F."/>
            <person name="Labrenz M."/>
            <person name="Spormann A.M."/>
            <person name="Op Den Camp H."/>
            <person name="Overmann J."/>
            <person name="Amann R."/>
            <person name="Jetten M.S.M."/>
            <person name="Mascher T."/>
            <person name="Medema M.H."/>
            <person name="Devos D.P."/>
            <person name="Kaster A.-K."/>
            <person name="Ovreas L."/>
            <person name="Rohde M."/>
            <person name="Galperin M.Y."/>
            <person name="Jogler C."/>
        </authorList>
    </citation>
    <scope>NUCLEOTIDE SEQUENCE [LARGE SCALE GENOMIC DNA]</scope>
    <source>
        <strain evidence="3 4">Mal64</strain>
    </source>
</reference>
<gene>
    <name evidence="3" type="ORF">Mal64_19320</name>
</gene>
<dbReference type="RefSeq" id="WP_146399519.1">
    <property type="nucleotide sequence ID" value="NZ_SJPQ01000002.1"/>
</dbReference>
<feature type="transmembrane region" description="Helical" evidence="2">
    <location>
        <begin position="45"/>
        <end position="64"/>
    </location>
</feature>
<keyword evidence="2" id="KW-0472">Membrane</keyword>
<evidence type="ECO:0000313" key="3">
    <source>
        <dbReference type="EMBL" id="TWT88451.1"/>
    </source>
</evidence>
<organism evidence="3 4">
    <name type="scientific">Pseudobythopirellula maris</name>
    <dbReference type="NCBI Taxonomy" id="2527991"/>
    <lineage>
        <taxon>Bacteria</taxon>
        <taxon>Pseudomonadati</taxon>
        <taxon>Planctomycetota</taxon>
        <taxon>Planctomycetia</taxon>
        <taxon>Pirellulales</taxon>
        <taxon>Lacipirellulaceae</taxon>
        <taxon>Pseudobythopirellula</taxon>
    </lineage>
</organism>
<keyword evidence="4" id="KW-1185">Reference proteome</keyword>
<evidence type="ECO:0000256" key="2">
    <source>
        <dbReference type="SAM" id="Phobius"/>
    </source>
</evidence>
<dbReference type="Proteomes" id="UP000315440">
    <property type="component" value="Unassembled WGS sequence"/>
</dbReference>